<evidence type="ECO:0000256" key="8">
    <source>
        <dbReference type="ARBA" id="ARBA00039456"/>
    </source>
</evidence>
<accession>A0A0U1DQ84</accession>
<keyword evidence="11" id="KW-1185">Reference proteome</keyword>
<evidence type="ECO:0000256" key="6">
    <source>
        <dbReference type="ARBA" id="ARBA00023709"/>
    </source>
</evidence>
<dbReference type="SUPFAM" id="SSF52096">
    <property type="entry name" value="ClpP/crotonase"/>
    <property type="match status" value="1"/>
</dbReference>
<dbReference type="GO" id="GO:0004300">
    <property type="term" value="F:enoyl-CoA hydratase activity"/>
    <property type="evidence" value="ECO:0007669"/>
    <property type="project" value="UniProtKB-EC"/>
</dbReference>
<sequence>MAALSEFVSTVVSDGSQDAGLAMLLLSRPPTNAMTRQVYREIVAAAAELGERDDVAVVILFGGHEIFSAGDDMPELRTLTAPEAETAARARQQAIDAVAGIPKPTVAAITGYALGAGLTLALAADWRVSGDNVKFGATEVLAGLIPGGDGMARLTRAAGASRAKELVFSGRFFDAEEALTLGLIDEMVAPDDVYDAAAGWARRFLDGPRHALAAAKAGINDVFELGPADRAAAERRRYIDVFAAGHSGEEDSGSGAR</sequence>
<dbReference type="CDD" id="cd06558">
    <property type="entry name" value="crotonase-like"/>
    <property type="match status" value="1"/>
</dbReference>
<evidence type="ECO:0000256" key="4">
    <source>
        <dbReference type="ARBA" id="ARBA00023098"/>
    </source>
</evidence>
<evidence type="ECO:0000256" key="3">
    <source>
        <dbReference type="ARBA" id="ARBA00012076"/>
    </source>
</evidence>
<organism evidence="10 11">
    <name type="scientific">Mycobacterium europaeum</name>
    <dbReference type="NCBI Taxonomy" id="761804"/>
    <lineage>
        <taxon>Bacteria</taxon>
        <taxon>Bacillati</taxon>
        <taxon>Actinomycetota</taxon>
        <taxon>Actinomycetes</taxon>
        <taxon>Mycobacteriales</taxon>
        <taxon>Mycobacteriaceae</taxon>
        <taxon>Mycobacterium</taxon>
        <taxon>Mycobacterium simiae complex</taxon>
    </lineage>
</organism>
<dbReference type="NCBIfam" id="NF004524">
    <property type="entry name" value="PRK05869.1"/>
    <property type="match status" value="1"/>
</dbReference>
<proteinExistence type="inferred from homology"/>
<dbReference type="STRING" id="761804.BN000_05035"/>
<dbReference type="Proteomes" id="UP000199601">
    <property type="component" value="Unassembled WGS sequence"/>
</dbReference>
<dbReference type="AlphaFoldDB" id="A0A0U1DQ84"/>
<keyword evidence="5" id="KW-0456">Lyase</keyword>
<dbReference type="EMBL" id="CTEC01000002">
    <property type="protein sequence ID" value="CQD20817.1"/>
    <property type="molecule type" value="Genomic_DNA"/>
</dbReference>
<dbReference type="InterPro" id="IPR029045">
    <property type="entry name" value="ClpP/crotonase-like_dom_sf"/>
</dbReference>
<dbReference type="GO" id="GO:0006635">
    <property type="term" value="P:fatty acid beta-oxidation"/>
    <property type="evidence" value="ECO:0007669"/>
    <property type="project" value="TreeGrafter"/>
</dbReference>
<dbReference type="Gene3D" id="3.90.226.10">
    <property type="entry name" value="2-enoyl-CoA Hydratase, Chain A, domain 1"/>
    <property type="match status" value="1"/>
</dbReference>
<comment type="similarity">
    <text evidence="2">Belongs to the enoyl-CoA hydratase/isomerase family.</text>
</comment>
<evidence type="ECO:0000313" key="10">
    <source>
        <dbReference type="EMBL" id="CQD20817.1"/>
    </source>
</evidence>
<name>A0A0U1DQ84_9MYCO</name>
<gene>
    <name evidence="10" type="ORF">BN000_05035</name>
</gene>
<keyword evidence="4" id="KW-0443">Lipid metabolism</keyword>
<dbReference type="Pfam" id="PF00378">
    <property type="entry name" value="ECH_1"/>
    <property type="match status" value="1"/>
</dbReference>
<dbReference type="PANTHER" id="PTHR11941">
    <property type="entry name" value="ENOYL-COA HYDRATASE-RELATED"/>
    <property type="match status" value="1"/>
</dbReference>
<dbReference type="PANTHER" id="PTHR11941:SF169">
    <property type="entry name" value="(7AS)-7A-METHYL-1,5-DIOXO-2,3,5,6,7,7A-HEXAHYDRO-1H-INDENE-CARBOXYL-COA HYDROLASE"/>
    <property type="match status" value="1"/>
</dbReference>
<evidence type="ECO:0000256" key="1">
    <source>
        <dbReference type="ARBA" id="ARBA00002994"/>
    </source>
</evidence>
<comment type="function">
    <text evidence="1">Could possibly oxidize fatty acids using specific components.</text>
</comment>
<evidence type="ECO:0000256" key="5">
    <source>
        <dbReference type="ARBA" id="ARBA00023239"/>
    </source>
</evidence>
<comment type="catalytic activity">
    <reaction evidence="7">
        <text>a 4-saturated-(3S)-3-hydroxyacyl-CoA = a (3E)-enoyl-CoA + H2O</text>
        <dbReference type="Rhea" id="RHEA:20724"/>
        <dbReference type="ChEBI" id="CHEBI:15377"/>
        <dbReference type="ChEBI" id="CHEBI:58521"/>
        <dbReference type="ChEBI" id="CHEBI:137480"/>
        <dbReference type="EC" id="4.2.1.17"/>
    </reaction>
</comment>
<dbReference type="Gene3D" id="1.10.12.10">
    <property type="entry name" value="Lyase 2-enoyl-coa Hydratase, Chain A, domain 2"/>
    <property type="match status" value="1"/>
</dbReference>
<evidence type="ECO:0000256" key="2">
    <source>
        <dbReference type="ARBA" id="ARBA00005254"/>
    </source>
</evidence>
<evidence type="ECO:0000256" key="9">
    <source>
        <dbReference type="ARBA" id="ARBA00073436"/>
    </source>
</evidence>
<evidence type="ECO:0000313" key="11">
    <source>
        <dbReference type="Proteomes" id="UP000199601"/>
    </source>
</evidence>
<dbReference type="InterPro" id="IPR001753">
    <property type="entry name" value="Enoyl-CoA_hydra/iso"/>
</dbReference>
<dbReference type="InterPro" id="IPR014748">
    <property type="entry name" value="Enoyl-CoA_hydra_C"/>
</dbReference>
<dbReference type="FunFam" id="3.90.226.10:FF:000009">
    <property type="entry name" value="Carnitinyl-CoA dehydratase"/>
    <property type="match status" value="1"/>
</dbReference>
<evidence type="ECO:0000256" key="7">
    <source>
        <dbReference type="ARBA" id="ARBA00023717"/>
    </source>
</evidence>
<reference evidence="11" key="1">
    <citation type="submission" date="2015-03" db="EMBL/GenBank/DDBJ databases">
        <authorList>
            <person name="Urmite Genomes"/>
        </authorList>
    </citation>
    <scope>NUCLEOTIDE SEQUENCE [LARGE SCALE GENOMIC DNA]</scope>
    <source>
        <strain evidence="11">CSUR P1344</strain>
    </source>
</reference>
<comment type="catalytic activity">
    <reaction evidence="6">
        <text>a (3S)-3-hydroxyacyl-CoA = a (2E)-enoyl-CoA + H2O</text>
        <dbReference type="Rhea" id="RHEA:16105"/>
        <dbReference type="ChEBI" id="CHEBI:15377"/>
        <dbReference type="ChEBI" id="CHEBI:57318"/>
        <dbReference type="ChEBI" id="CHEBI:58856"/>
        <dbReference type="EC" id="4.2.1.17"/>
    </reaction>
</comment>
<protein>
    <recommendedName>
        <fullName evidence="8">Probable enoyl-CoA hydratase EchA17</fullName>
        <ecNumber evidence="3">4.2.1.17</ecNumber>
    </recommendedName>
    <alternativeName>
        <fullName evidence="9">Probable enoyl-CoA hydratase echA17</fullName>
    </alternativeName>
</protein>
<dbReference type="EC" id="4.2.1.17" evidence="3"/>